<protein>
    <recommendedName>
        <fullName evidence="3">IDEAL domain-containing protein</fullName>
    </recommendedName>
</protein>
<dbReference type="STRING" id="1844972.A7K91_15935"/>
<name>A0A1A5YEU7_9BACL</name>
<comment type="caution">
    <text evidence="1">The sequence shown here is derived from an EMBL/GenBank/DDBJ whole genome shotgun (WGS) entry which is preliminary data.</text>
</comment>
<proteinExistence type="predicted"/>
<evidence type="ECO:0000313" key="2">
    <source>
        <dbReference type="Proteomes" id="UP000092024"/>
    </source>
</evidence>
<evidence type="ECO:0008006" key="3">
    <source>
        <dbReference type="Google" id="ProtNLM"/>
    </source>
</evidence>
<keyword evidence="2" id="KW-1185">Reference proteome</keyword>
<dbReference type="Proteomes" id="UP000092024">
    <property type="component" value="Unassembled WGS sequence"/>
</dbReference>
<reference evidence="1 2" key="1">
    <citation type="submission" date="2016-05" db="EMBL/GenBank/DDBJ databases">
        <title>Paenibacillus oryzae. sp. nov., isolated from the rice root.</title>
        <authorList>
            <person name="Zhang J."/>
            <person name="Zhang X."/>
        </authorList>
    </citation>
    <scope>NUCLEOTIDE SEQUENCE [LARGE SCALE GENOMIC DNA]</scope>
    <source>
        <strain evidence="1 2">1DrF-4</strain>
    </source>
</reference>
<evidence type="ECO:0000313" key="1">
    <source>
        <dbReference type="EMBL" id="OBR64109.1"/>
    </source>
</evidence>
<organism evidence="1 2">
    <name type="scientific">Paenibacillus oryzae</name>
    <dbReference type="NCBI Taxonomy" id="1844972"/>
    <lineage>
        <taxon>Bacteria</taxon>
        <taxon>Bacillati</taxon>
        <taxon>Bacillota</taxon>
        <taxon>Bacilli</taxon>
        <taxon>Bacillales</taxon>
        <taxon>Paenibacillaceae</taxon>
        <taxon>Paenibacillus</taxon>
    </lineage>
</organism>
<dbReference type="EMBL" id="LYPA01000066">
    <property type="protein sequence ID" value="OBR64109.1"/>
    <property type="molecule type" value="Genomic_DNA"/>
</dbReference>
<gene>
    <name evidence="1" type="ORF">A7K91_15935</name>
</gene>
<accession>A0A1A5YEU7</accession>
<dbReference type="AlphaFoldDB" id="A0A1A5YEU7"/>
<sequence length="154" mass="16730">MTTVTVINTITETSVNIIVTVEIKKAEAVRHMNIHVEDWVMGRTREGALIHGFVDSLDNIRGIASVYVVKSDQEPLIGKKTSVRSIWLRALPDVQLAGSPLVPDLIDLALATDDEAWFLELSADANTGKAVGMQPANSEGWMAAPINRLGKLAQ</sequence>